<feature type="transmembrane region" description="Helical" evidence="9">
    <location>
        <begin position="830"/>
        <end position="849"/>
    </location>
</feature>
<evidence type="ECO:0000259" key="10">
    <source>
        <dbReference type="Pfam" id="PF00924"/>
    </source>
</evidence>
<feature type="coiled-coil region" evidence="8">
    <location>
        <begin position="213"/>
        <end position="240"/>
    </location>
</feature>
<dbReference type="Gene3D" id="1.10.287.1260">
    <property type="match status" value="1"/>
</dbReference>
<dbReference type="AlphaFoldDB" id="A0A451D2L5"/>
<comment type="similarity">
    <text evidence="2">Belongs to the MscS (TC 1.A.23) family.</text>
</comment>
<feature type="transmembrane region" description="Helical" evidence="9">
    <location>
        <begin position="672"/>
        <end position="693"/>
    </location>
</feature>
<dbReference type="InterPro" id="IPR024393">
    <property type="entry name" value="MscS_porin"/>
</dbReference>
<feature type="transmembrane region" description="Helical" evidence="9">
    <location>
        <begin position="551"/>
        <end position="574"/>
    </location>
</feature>
<keyword evidence="3" id="KW-1003">Cell membrane</keyword>
<feature type="transmembrane region" description="Helical" evidence="9">
    <location>
        <begin position="787"/>
        <end position="810"/>
    </location>
</feature>
<dbReference type="InterPro" id="IPR011014">
    <property type="entry name" value="MscS_channel_TM-2"/>
</dbReference>
<dbReference type="Pfam" id="PF00924">
    <property type="entry name" value="MS_channel_2nd"/>
    <property type="match status" value="1"/>
</dbReference>
<organism evidence="15 16">
    <name type="scientific">Candidatus Erwinia haradaeae</name>
    <dbReference type="NCBI Taxonomy" id="1922217"/>
    <lineage>
        <taxon>Bacteria</taxon>
        <taxon>Pseudomonadati</taxon>
        <taxon>Pseudomonadota</taxon>
        <taxon>Gammaproteobacteria</taxon>
        <taxon>Enterobacterales</taxon>
        <taxon>Erwiniaceae</taxon>
        <taxon>Erwinia</taxon>
    </lineage>
</organism>
<dbReference type="SUPFAM" id="SSF50182">
    <property type="entry name" value="Sm-like ribonucleoproteins"/>
    <property type="match status" value="1"/>
</dbReference>
<dbReference type="EMBL" id="LR217703">
    <property type="protein sequence ID" value="VFP79900.1"/>
    <property type="molecule type" value="Genomic_DNA"/>
</dbReference>
<dbReference type="GO" id="GO:0005886">
    <property type="term" value="C:plasma membrane"/>
    <property type="evidence" value="ECO:0007669"/>
    <property type="project" value="UniProtKB-SubCell"/>
</dbReference>
<keyword evidence="8" id="KW-0175">Coiled coil</keyword>
<keyword evidence="7 9" id="KW-0472">Membrane</keyword>
<dbReference type="InterPro" id="IPR052702">
    <property type="entry name" value="MscS-like_channel"/>
</dbReference>
<gene>
    <name evidence="15" type="primary">mscM</name>
    <name evidence="15" type="ORF">ERCICUMA2628_434</name>
</gene>
<protein>
    <submittedName>
        <fullName evidence="15">Miniconductance mechanosensitive channel MscM</fullName>
    </submittedName>
</protein>
<evidence type="ECO:0000259" key="11">
    <source>
        <dbReference type="Pfam" id="PF12794"/>
    </source>
</evidence>
<dbReference type="PANTHER" id="PTHR30347:SF9">
    <property type="entry name" value="MINICONDUCTANCE MECHANOSENSITIVE CHANNEL MSCM"/>
    <property type="match status" value="1"/>
</dbReference>
<dbReference type="InterPro" id="IPR010920">
    <property type="entry name" value="LSM_dom_sf"/>
</dbReference>
<evidence type="ECO:0000256" key="3">
    <source>
        <dbReference type="ARBA" id="ARBA00022475"/>
    </source>
</evidence>
<evidence type="ECO:0000313" key="16">
    <source>
        <dbReference type="Proteomes" id="UP000294412"/>
    </source>
</evidence>
<feature type="transmembrane region" description="Helical" evidence="9">
    <location>
        <begin position="467"/>
        <end position="492"/>
    </location>
</feature>
<evidence type="ECO:0000313" key="15">
    <source>
        <dbReference type="EMBL" id="VFP79900.1"/>
    </source>
</evidence>
<accession>A0A451D2L5</accession>
<keyword evidence="6 9" id="KW-1133">Transmembrane helix</keyword>
<feature type="transmembrane region" description="Helical" evidence="9">
    <location>
        <begin position="595"/>
        <end position="619"/>
    </location>
</feature>
<dbReference type="InterPro" id="IPR023408">
    <property type="entry name" value="MscS_beta-dom_sf"/>
</dbReference>
<feature type="transmembrane region" description="Helical" evidence="9">
    <location>
        <begin position="904"/>
        <end position="932"/>
    </location>
</feature>
<evidence type="ECO:0000259" key="14">
    <source>
        <dbReference type="Pfam" id="PF21088"/>
    </source>
</evidence>
<evidence type="ECO:0000256" key="1">
    <source>
        <dbReference type="ARBA" id="ARBA00004651"/>
    </source>
</evidence>
<dbReference type="Proteomes" id="UP000294412">
    <property type="component" value="Chromosome"/>
</dbReference>
<evidence type="ECO:0000256" key="6">
    <source>
        <dbReference type="ARBA" id="ARBA00022989"/>
    </source>
</evidence>
<dbReference type="InterPro" id="IPR006685">
    <property type="entry name" value="MscS_channel_2nd"/>
</dbReference>
<feature type="domain" description="Mechanosensitive ion channel MscS porin" evidence="12">
    <location>
        <begin position="56"/>
        <end position="253"/>
    </location>
</feature>
<dbReference type="Gene3D" id="2.30.30.60">
    <property type="match status" value="1"/>
</dbReference>
<dbReference type="Gene3D" id="3.30.70.100">
    <property type="match status" value="1"/>
</dbReference>
<evidence type="ECO:0000256" key="2">
    <source>
        <dbReference type="ARBA" id="ARBA00008017"/>
    </source>
</evidence>
<name>A0A451D2L5_9GAMM</name>
<evidence type="ECO:0000256" key="8">
    <source>
        <dbReference type="SAM" id="Coils"/>
    </source>
</evidence>
<evidence type="ECO:0000259" key="12">
    <source>
        <dbReference type="Pfam" id="PF12795"/>
    </source>
</evidence>
<evidence type="ECO:0000256" key="4">
    <source>
        <dbReference type="ARBA" id="ARBA00022692"/>
    </source>
</evidence>
<feature type="domain" description="Mechanosensitive ion channel MscS" evidence="10">
    <location>
        <begin position="920"/>
        <end position="985"/>
    </location>
</feature>
<keyword evidence="5" id="KW-0732">Signal</keyword>
<dbReference type="OrthoDB" id="9799209at2"/>
<dbReference type="Pfam" id="PF12794">
    <property type="entry name" value="MscS_TM"/>
    <property type="match status" value="1"/>
</dbReference>
<dbReference type="RefSeq" id="WP_157993634.1">
    <property type="nucleotide sequence ID" value="NZ_LR217703.1"/>
</dbReference>
<feature type="transmembrane region" description="Helical" evidence="9">
    <location>
        <begin position="881"/>
        <end position="897"/>
    </location>
</feature>
<dbReference type="InterPro" id="IPR025692">
    <property type="entry name" value="MscS_IM_dom1"/>
</dbReference>
<feature type="domain" description="Mechanosensitive ion channel inner membrane" evidence="11">
    <location>
        <begin position="480"/>
        <end position="816"/>
    </location>
</feature>
<dbReference type="SUPFAM" id="SSF82689">
    <property type="entry name" value="Mechanosensitive channel protein MscS (YggB), C-terminal domain"/>
    <property type="match status" value="1"/>
</dbReference>
<feature type="domain" description="Mechanosensitive ion channel MscS C-terminal" evidence="13">
    <location>
        <begin position="993"/>
        <end position="1076"/>
    </location>
</feature>
<dbReference type="Pfam" id="PF21088">
    <property type="entry name" value="MS_channel_1st"/>
    <property type="match status" value="1"/>
</dbReference>
<dbReference type="Pfam" id="PF21082">
    <property type="entry name" value="MS_channel_3rd"/>
    <property type="match status" value="1"/>
</dbReference>
<comment type="subcellular location">
    <subcellularLocation>
        <location evidence="1">Cell membrane</location>
        <topology evidence="1">Multi-pass membrane protein</topology>
    </subcellularLocation>
</comment>
<feature type="transmembrane region" description="Helical" evidence="9">
    <location>
        <begin position="631"/>
        <end position="651"/>
    </location>
</feature>
<dbReference type="SUPFAM" id="SSF82861">
    <property type="entry name" value="Mechanosensitive channel protein MscS (YggB), transmembrane region"/>
    <property type="match status" value="1"/>
</dbReference>
<dbReference type="InterPro" id="IPR011066">
    <property type="entry name" value="MscS_channel_C_sf"/>
</dbReference>
<dbReference type="Pfam" id="PF12795">
    <property type="entry name" value="MscS_porin"/>
    <property type="match status" value="1"/>
</dbReference>
<dbReference type="GO" id="GO:0008381">
    <property type="term" value="F:mechanosensitive monoatomic ion channel activity"/>
    <property type="evidence" value="ECO:0007669"/>
    <property type="project" value="UniProtKB-ARBA"/>
</dbReference>
<keyword evidence="4 9" id="KW-0812">Transmembrane</keyword>
<sequence precursor="true">MFYFIFAISLGWTFSQSVYGANLEDILKIRKEYQEAKSTINNTTNHIINHNVQSTSLNWIEEYQKSVDRAQEYRKFINNFPKQSHILHQQIAKQMLSKNAIYNHSSITSLEKKIFYISNQIIEESWKAQAEHDRAQKISRSFSHLSQNQLEARRAFDQIRKKLQIQPSATNTNEKLQQIQQKEEFNARKARIDELDLEQLSANNRQELARMNSEMHQQKAAVLSRILQKLRNELHNQRQHEGEKSLAANEEFAEGREGIPYSISEQFHINRTLSAELKQQAIRMDRVAAQQRIAAEQTIQIRQALSTICEQSQWLGASNVLAEALRGLVARLPKIPKPQQLDREMAELRAKRLYYSDLFEHKLLLKQDKSSPLTIEQERILVVQLKTQNALLVSLLSGSDILTLELTKLNVANSQLVDALNEVKDATHRYLFWTPDINAINFSYPGALLNDLREFFSLNTLSQLGKAVLIMLTSYTTLLPFFLSSLLVFFSFSSRRHIFDFLTRASSKVGKVTQDQFNLTVRTLLLSVLVSLPLPVLLAALGYGLQNAWPYPLAVAIGDGVISSIPILLGLMICNSLSCEQGLFIVHFRWPKNQVVLVTRCCKLCIWVIIPLIMISVSVENFSDHKFSPTLGRMCFILICGLLGMMTATLKHSGIPLYFHNRGNIAYVMNNIFWNIMIVIPIVAILATCIGYLETAQALLARLETSLVIGLVLLIIYHIIRRWMLIQRRRIAFDRARIRRAEILSHRTRTEEKLSIQRGVIDHVDLEEAGINLESISTQSLKLVKSLLMLIGLVCIIALWSEIHAAFSFLENIHLWDVSSMIHGIDTVQPITLGSLVNAIVVFIITTQLVRNMPALLELVLLQHLNLMPGTGYAITTSSKYLIVLLGSLTCFSLIGIDWSKLQWLVAGLSLGLGFGLQEIFANFISGLIILFEKPIRIGDTVTIRNLTGNVTRINTRATTITDWDRKEIIVPNRSFITEQFTNWSLSDSITRVVLSISTSLTANTEVVTNVLLEAADRCRFVLKNPIPEAFLVDLQQGLQLFELRIHAAEMEHRMPLRHDLHRLILLGFQEHSIDIQLPISQVRIEVLRSQVNIKH</sequence>
<dbReference type="NCBIfam" id="NF008180">
    <property type="entry name" value="PRK10929.1"/>
    <property type="match status" value="1"/>
</dbReference>
<proteinExistence type="inferred from homology"/>
<evidence type="ECO:0000256" key="9">
    <source>
        <dbReference type="SAM" id="Phobius"/>
    </source>
</evidence>
<feature type="transmembrane region" description="Helical" evidence="9">
    <location>
        <begin position="524"/>
        <end position="545"/>
    </location>
</feature>
<feature type="transmembrane region" description="Helical" evidence="9">
    <location>
        <begin position="699"/>
        <end position="720"/>
    </location>
</feature>
<dbReference type="InterPro" id="IPR049142">
    <property type="entry name" value="MS_channel_1st"/>
</dbReference>
<dbReference type="InterPro" id="IPR049278">
    <property type="entry name" value="MS_channel_C"/>
</dbReference>
<evidence type="ECO:0000256" key="7">
    <source>
        <dbReference type="ARBA" id="ARBA00023136"/>
    </source>
</evidence>
<evidence type="ECO:0000259" key="13">
    <source>
        <dbReference type="Pfam" id="PF21082"/>
    </source>
</evidence>
<dbReference type="PANTHER" id="PTHR30347">
    <property type="entry name" value="POTASSIUM CHANNEL RELATED"/>
    <property type="match status" value="1"/>
</dbReference>
<feature type="domain" description="Mechanosensitive ion channel transmembrane helices 2/3" evidence="14">
    <location>
        <begin position="880"/>
        <end position="918"/>
    </location>
</feature>
<evidence type="ECO:0000256" key="5">
    <source>
        <dbReference type="ARBA" id="ARBA00022729"/>
    </source>
</evidence>
<dbReference type="FunFam" id="1.10.287.1260:FF:000002">
    <property type="entry name" value="Potassium efflux system KefA"/>
    <property type="match status" value="1"/>
</dbReference>
<reference evidence="15 16" key="1">
    <citation type="submission" date="2019-02" db="EMBL/GenBank/DDBJ databases">
        <authorList>
            <person name="Manzano-Marin A."/>
            <person name="Manzano-Marin A."/>
        </authorList>
    </citation>
    <scope>NUCLEOTIDE SEQUENCE [LARGE SCALE GENOMIC DNA]</scope>
    <source>
        <strain evidence="15 16">ErCicuneomaculata</strain>
    </source>
</reference>